<dbReference type="InterPro" id="IPR037125">
    <property type="entry name" value="YajI-like_sf"/>
</dbReference>
<dbReference type="InterPro" id="IPR021658">
    <property type="entry name" value="DUF3251"/>
</dbReference>
<dbReference type="Proteomes" id="UP000321201">
    <property type="component" value="Unassembled WGS sequence"/>
</dbReference>
<evidence type="ECO:0000259" key="1">
    <source>
        <dbReference type="Pfam" id="PF11622"/>
    </source>
</evidence>
<organism evidence="2 3">
    <name type="scientific">Pelomicrobium methylotrophicum</name>
    <dbReference type="NCBI Taxonomy" id="2602750"/>
    <lineage>
        <taxon>Bacteria</taxon>
        <taxon>Pseudomonadati</taxon>
        <taxon>Pseudomonadota</taxon>
        <taxon>Hydrogenophilia</taxon>
        <taxon>Hydrogenophilia incertae sedis</taxon>
        <taxon>Pelomicrobium</taxon>
    </lineage>
</organism>
<name>A0A5C7EZ77_9PROT</name>
<dbReference type="RefSeq" id="WP_147798297.1">
    <property type="nucleotide sequence ID" value="NZ_VPFL01000001.1"/>
</dbReference>
<gene>
    <name evidence="2" type="ORF">FR698_00965</name>
</gene>
<dbReference type="EMBL" id="VPFL01000001">
    <property type="protein sequence ID" value="TXF13711.1"/>
    <property type="molecule type" value="Genomic_DNA"/>
</dbReference>
<keyword evidence="3" id="KW-1185">Reference proteome</keyword>
<dbReference type="AlphaFoldDB" id="A0A5C7EZ77"/>
<accession>A0A5C7EZ77</accession>
<dbReference type="OrthoDB" id="9924171at2"/>
<protein>
    <submittedName>
        <fullName evidence="2">DUF3251 domain-containing protein</fullName>
    </submittedName>
</protein>
<dbReference type="Gene3D" id="2.60.40.1620">
    <property type="entry name" value="Lipoprotein YajI-like"/>
    <property type="match status" value="1"/>
</dbReference>
<evidence type="ECO:0000313" key="2">
    <source>
        <dbReference type="EMBL" id="TXF13711.1"/>
    </source>
</evidence>
<dbReference type="InParanoid" id="A0A5C7EZ77"/>
<comment type="caution">
    <text evidence="2">The sequence shown here is derived from an EMBL/GenBank/DDBJ whole genome shotgun (WGS) entry which is preliminary data.</text>
</comment>
<reference evidence="2 3" key="1">
    <citation type="submission" date="2019-08" db="EMBL/GenBank/DDBJ databases">
        <title>Pelomicrobium methylotrophicum gen. nov., sp. nov. a moderately thermophilic, facultatively anaerobic, lithoautotrophic and methylotrophic bacterium isolated from a terrestrial mud volcano.</title>
        <authorList>
            <person name="Slobodkina G.B."/>
            <person name="Merkel A.Y."/>
            <person name="Slobodkin A.I."/>
        </authorList>
    </citation>
    <scope>NUCLEOTIDE SEQUENCE [LARGE SCALE GENOMIC DNA]</scope>
    <source>
        <strain evidence="2 3">SM250</strain>
    </source>
</reference>
<proteinExistence type="predicted"/>
<feature type="domain" description="DUF3251" evidence="1">
    <location>
        <begin position="32"/>
        <end position="189"/>
    </location>
</feature>
<dbReference type="PROSITE" id="PS51257">
    <property type="entry name" value="PROKAR_LIPOPROTEIN"/>
    <property type="match status" value="1"/>
</dbReference>
<sequence>MTQAKAANKRPGDVIIVLLGLLALLGGCDYAPRSDLAAIRQEMSEIKAKLSKVELQLRTQEFTARLMRDQFSSASFDPAANEGFSRLDTSVGSLAASLQEVGPYADGVKVRFHVGNLTSATINGATFKVKWGPRMPEVTTEGFITRYMEWQKALREKEIKVAKSLKPGTWNNVTITLPATKPDEFGHIELSMQTSQIGLYVDR</sequence>
<dbReference type="Pfam" id="PF11622">
    <property type="entry name" value="DUF3251"/>
    <property type="match status" value="1"/>
</dbReference>
<evidence type="ECO:0000313" key="3">
    <source>
        <dbReference type="Proteomes" id="UP000321201"/>
    </source>
</evidence>